<evidence type="ECO:0000313" key="2">
    <source>
        <dbReference type="Proteomes" id="UP001596977"/>
    </source>
</evidence>
<reference evidence="2" key="1">
    <citation type="journal article" date="2019" name="Int. J. Syst. Evol. Microbiol.">
        <title>The Global Catalogue of Microorganisms (GCM) 10K type strain sequencing project: providing services to taxonomists for standard genome sequencing and annotation.</title>
        <authorList>
            <consortium name="The Broad Institute Genomics Platform"/>
            <consortium name="The Broad Institute Genome Sequencing Center for Infectious Disease"/>
            <person name="Wu L."/>
            <person name="Ma J."/>
        </authorList>
    </citation>
    <scope>NUCLEOTIDE SEQUENCE [LARGE SCALE GENOMIC DNA]</scope>
    <source>
        <strain evidence="2">CCUG 62982</strain>
    </source>
</reference>
<evidence type="ECO:0000313" key="1">
    <source>
        <dbReference type="EMBL" id="MFD0948778.1"/>
    </source>
</evidence>
<proteinExistence type="predicted"/>
<dbReference type="EMBL" id="JBHTJG010000021">
    <property type="protein sequence ID" value="MFD0948778.1"/>
    <property type="molecule type" value="Genomic_DNA"/>
</dbReference>
<sequence>MAELRRIVLPGIPHHITLRGNRRERTFFEDGSSIWKRAPAWPSPRQNAG</sequence>
<accession>A0ABW3HBE3</accession>
<comment type="caution">
    <text evidence="1">The sequence shown here is derived from an EMBL/GenBank/DDBJ whole genome shotgun (WGS) entry which is preliminary data.</text>
</comment>
<name>A0ABW3HBE3_9SPHN</name>
<evidence type="ECO:0008006" key="3">
    <source>
        <dbReference type="Google" id="ProtNLM"/>
    </source>
</evidence>
<dbReference type="RefSeq" id="WP_264946682.1">
    <property type="nucleotide sequence ID" value="NZ_JAPDRA010000022.1"/>
</dbReference>
<keyword evidence="2" id="KW-1185">Reference proteome</keyword>
<organism evidence="1 2">
    <name type="scientific">Sphingomonas canadensis</name>
    <dbReference type="NCBI Taxonomy" id="1219257"/>
    <lineage>
        <taxon>Bacteria</taxon>
        <taxon>Pseudomonadati</taxon>
        <taxon>Pseudomonadota</taxon>
        <taxon>Alphaproteobacteria</taxon>
        <taxon>Sphingomonadales</taxon>
        <taxon>Sphingomonadaceae</taxon>
        <taxon>Sphingomonas</taxon>
    </lineage>
</organism>
<gene>
    <name evidence="1" type="ORF">ACFQ1E_20765</name>
</gene>
<protein>
    <recommendedName>
        <fullName evidence="3">Transposase</fullName>
    </recommendedName>
</protein>
<dbReference type="Proteomes" id="UP001596977">
    <property type="component" value="Unassembled WGS sequence"/>
</dbReference>